<sequence>MVISNKKIDQAGRRLINKESQLSVQEANSILQEFRLIHQHPMSLFRHIIGRKLKKYSIDAAPVQRLKRIPSIVKKLKIQKNMNLSRMQDIGGLRIVLENMEEVNLVRNEIKKVEKHGNFKFTFANEKNYIKNPPDSGYRSIHMVYKYNRNIELEKQCRLEIQIRTKLQHYWATAVEVLGTCLNQPLKQSLGDDKYLDIFKNISKLFVSLEEKDIVTTYKTGFKRFVDVG</sequence>
<accession>A0A853F8D4</accession>
<protein>
    <submittedName>
        <fullName evidence="2">RelA/SpoT domain-containing protein</fullName>
    </submittedName>
</protein>
<dbReference type="InterPro" id="IPR052366">
    <property type="entry name" value="GTP_Pyrophosphokinase"/>
</dbReference>
<dbReference type="CDD" id="cd05399">
    <property type="entry name" value="NT_Rel-Spo_like"/>
    <property type="match status" value="1"/>
</dbReference>
<name>A0A853F8D4_9GAMM</name>
<evidence type="ECO:0000313" key="2">
    <source>
        <dbReference type="EMBL" id="NYT27955.1"/>
    </source>
</evidence>
<evidence type="ECO:0000259" key="1">
    <source>
        <dbReference type="SMART" id="SM00954"/>
    </source>
</evidence>
<evidence type="ECO:0000313" key="3">
    <source>
        <dbReference type="Proteomes" id="UP000568751"/>
    </source>
</evidence>
<dbReference type="InterPro" id="IPR007685">
    <property type="entry name" value="RelA_SpoT"/>
</dbReference>
<dbReference type="GO" id="GO:0015969">
    <property type="term" value="P:guanosine tetraphosphate metabolic process"/>
    <property type="evidence" value="ECO:0007669"/>
    <property type="project" value="InterPro"/>
</dbReference>
<dbReference type="Pfam" id="PF04607">
    <property type="entry name" value="RelA_SpoT"/>
    <property type="match status" value="1"/>
</dbReference>
<proteinExistence type="predicted"/>
<gene>
    <name evidence="2" type="ORF">H0A76_08690</name>
</gene>
<dbReference type="SMART" id="SM00954">
    <property type="entry name" value="RelA_SpoT"/>
    <property type="match status" value="1"/>
</dbReference>
<dbReference type="PANTHER" id="PTHR47837">
    <property type="entry name" value="GTP PYROPHOSPHOKINASE YJBM"/>
    <property type="match status" value="1"/>
</dbReference>
<dbReference type="Proteomes" id="UP000568751">
    <property type="component" value="Unassembled WGS sequence"/>
</dbReference>
<dbReference type="AlphaFoldDB" id="A0A853F8D4"/>
<dbReference type="InterPro" id="IPR043519">
    <property type="entry name" value="NT_sf"/>
</dbReference>
<dbReference type="EMBL" id="JACCHT010000002">
    <property type="protein sequence ID" value="NYT27955.1"/>
    <property type="molecule type" value="Genomic_DNA"/>
</dbReference>
<dbReference type="SUPFAM" id="SSF81301">
    <property type="entry name" value="Nucleotidyltransferase"/>
    <property type="match status" value="1"/>
</dbReference>
<comment type="caution">
    <text evidence="2">The sequence shown here is derived from an EMBL/GenBank/DDBJ whole genome shotgun (WGS) entry which is preliminary data.</text>
</comment>
<feature type="domain" description="RelA/SpoT" evidence="1">
    <location>
        <begin position="64"/>
        <end position="186"/>
    </location>
</feature>
<dbReference type="PANTHER" id="PTHR47837:SF1">
    <property type="entry name" value="GTP PYROPHOSPHOKINASE YJBM"/>
    <property type="match status" value="1"/>
</dbReference>
<organism evidence="2 3">
    <name type="scientific">Candidatus Thiodubiliella endoseptemdiera</name>
    <dbReference type="NCBI Taxonomy" id="2738886"/>
    <lineage>
        <taxon>Bacteria</taxon>
        <taxon>Pseudomonadati</taxon>
        <taxon>Pseudomonadota</taxon>
        <taxon>Gammaproteobacteria</taxon>
        <taxon>Candidatus Pseudothioglobaceae</taxon>
        <taxon>Candidatus Thiodubiliella</taxon>
    </lineage>
</organism>
<reference evidence="2 3" key="1">
    <citation type="submission" date="2020-05" db="EMBL/GenBank/DDBJ databases">
        <title>Horizontal transmission and recombination maintain forever young bacterial symbiont genomes.</title>
        <authorList>
            <person name="Russell S.L."/>
            <person name="Pepper-Tunick E."/>
            <person name="Svedberg J."/>
            <person name="Byrne A."/>
            <person name="Ruelas Castillo J."/>
            <person name="Vollmers C."/>
            <person name="Beinart R.A."/>
            <person name="Corbett-Detig R."/>
        </authorList>
    </citation>
    <scope>NUCLEOTIDE SEQUENCE [LARGE SCALE GENOMIC DNA]</scope>
    <source>
        <strain evidence="2">455</strain>
    </source>
</reference>
<dbReference type="Gene3D" id="3.30.460.10">
    <property type="entry name" value="Beta Polymerase, domain 2"/>
    <property type="match status" value="1"/>
</dbReference>